<evidence type="ECO:0000259" key="5">
    <source>
        <dbReference type="Pfam" id="PF02272"/>
    </source>
</evidence>
<evidence type="ECO:0000259" key="4">
    <source>
        <dbReference type="Pfam" id="PF01368"/>
    </source>
</evidence>
<reference evidence="6" key="2">
    <citation type="submission" date="2021-04" db="EMBL/GenBank/DDBJ databases">
        <authorList>
            <person name="Gilroy R."/>
        </authorList>
    </citation>
    <scope>NUCLEOTIDE SEQUENCE</scope>
    <source>
        <strain evidence="6">B5_2728</strain>
    </source>
</reference>
<dbReference type="PIRSF" id="PIRSF026583">
    <property type="entry name" value="YybT"/>
    <property type="match status" value="1"/>
</dbReference>
<name>A0A948T1T6_9FIRM</name>
<keyword evidence="3" id="KW-1133">Transmembrane helix</keyword>
<evidence type="ECO:0000256" key="1">
    <source>
        <dbReference type="PIRNR" id="PIRNR026583"/>
    </source>
</evidence>
<keyword evidence="2" id="KW-0479">Metal-binding</keyword>
<organism evidence="6 7">
    <name type="scientific">Candidatus Allofournierella pullistercoris</name>
    <dbReference type="NCBI Taxonomy" id="2838597"/>
    <lineage>
        <taxon>Bacteria</taxon>
        <taxon>Bacillati</taxon>
        <taxon>Bacillota</taxon>
        <taxon>Clostridia</taxon>
        <taxon>Eubacteriales</taxon>
        <taxon>Oscillospiraceae</taxon>
        <taxon>Allofournierella</taxon>
    </lineage>
</organism>
<evidence type="ECO:0000313" key="7">
    <source>
        <dbReference type="Proteomes" id="UP000713596"/>
    </source>
</evidence>
<dbReference type="Gene3D" id="3.10.310.30">
    <property type="match status" value="1"/>
</dbReference>
<dbReference type="PANTHER" id="PTHR47618:SF2">
    <property type="entry name" value="CYCLIC-DI-AMP PHOSPHODIESTERASE GDPP"/>
    <property type="match status" value="1"/>
</dbReference>
<feature type="binding site" evidence="2">
    <location>
        <position position="350"/>
    </location>
    <ligand>
        <name>Mn(2+)</name>
        <dbReference type="ChEBI" id="CHEBI:29035"/>
        <label>2</label>
    </ligand>
</feature>
<dbReference type="InterPro" id="IPR038763">
    <property type="entry name" value="DHH_sf"/>
</dbReference>
<comment type="catalytic activity">
    <reaction evidence="1">
        <text>3',3'-c-di-AMP + H2O = 5'-O-phosphonoadenylyl-(3'-&gt;5')-adenosine + H(+)</text>
        <dbReference type="Rhea" id="RHEA:54420"/>
        <dbReference type="ChEBI" id="CHEBI:15377"/>
        <dbReference type="ChEBI" id="CHEBI:15378"/>
        <dbReference type="ChEBI" id="CHEBI:71500"/>
        <dbReference type="ChEBI" id="CHEBI:138171"/>
    </reaction>
</comment>
<feature type="transmembrane region" description="Helical" evidence="3">
    <location>
        <begin position="34"/>
        <end position="53"/>
    </location>
</feature>
<dbReference type="EMBL" id="JAHLFP010000020">
    <property type="protein sequence ID" value="MBU3805818.1"/>
    <property type="molecule type" value="Genomic_DNA"/>
</dbReference>
<feature type="binding site" evidence="2">
    <location>
        <position position="416"/>
    </location>
    <ligand>
        <name>Mn(2+)</name>
        <dbReference type="ChEBI" id="CHEBI:29035"/>
        <label>2</label>
    </ligand>
</feature>
<evidence type="ECO:0000256" key="3">
    <source>
        <dbReference type="SAM" id="Phobius"/>
    </source>
</evidence>
<keyword evidence="2" id="KW-0464">Manganese</keyword>
<keyword evidence="1" id="KW-0378">Hydrolase</keyword>
<feature type="binding site" evidence="2">
    <location>
        <position position="348"/>
    </location>
    <ligand>
        <name>Mn(2+)</name>
        <dbReference type="ChEBI" id="CHEBI:29035"/>
        <label>1</label>
    </ligand>
</feature>
<comment type="cofactor">
    <cofactor evidence="2">
        <name>Mn(2+)</name>
        <dbReference type="ChEBI" id="CHEBI:29035"/>
    </cofactor>
    <text evidence="2">For phosphodiesterase activity, probably binds 2 Mn(2+) per subunit.</text>
</comment>
<dbReference type="Pfam" id="PF01368">
    <property type="entry name" value="DHH"/>
    <property type="match status" value="1"/>
</dbReference>
<evidence type="ECO:0000313" key="6">
    <source>
        <dbReference type="EMBL" id="MBU3805818.1"/>
    </source>
</evidence>
<dbReference type="EC" id="3.1.4.-" evidence="1"/>
<feature type="domain" description="DDH" evidence="4">
    <location>
        <begin position="339"/>
        <end position="493"/>
    </location>
</feature>
<dbReference type="GO" id="GO:0003676">
    <property type="term" value="F:nucleic acid binding"/>
    <property type="evidence" value="ECO:0007669"/>
    <property type="project" value="UniProtKB-UniRule"/>
</dbReference>
<dbReference type="GO" id="GO:0046872">
    <property type="term" value="F:metal ion binding"/>
    <property type="evidence" value="ECO:0007669"/>
    <property type="project" value="UniProtKB-KW"/>
</dbReference>
<sequence>MKLRPRFTLELCTIGLAILCVVLTVLLALLDVRVLWFLIPIVLVMMGGFWLFGRHLRQFIAGRVLSAGNPQKSDMLASQNLALPAALLHDGTLLWYNKPFEQVILGGQAYFLAPVEQILPGLDLAQCASPEGQVFTQAGRQYAVFCSESEGSSTHILYLVDETDLRLTAAEYTASRPCCLIFEIDGYNELFAELKDSQRAAQIEAINTVLEGYIGNTTGFLRRISNARYLAVVEERHLQQMLAEKFDVLDQVRNLEGPVAMTLSIGVGHGGKTMRQCEEMAQQSLDMALGRGGDQAAVKTPDGFAFYGGVSRSVEKRSRVKSRIVATALTDMIRQADSVVIMGHRMSDLDSVGAAIGVLSICKGMNVPAVIAIRRDATLSQSLIHRFEQAGFGEDFIAPQQALEYITSKTLLVVVDTHIKGLLESAEVYEKCRQVAVIDHHRKAVGHIDNAVLFLHEPYASSTCELVSELIQYVNGGQIRPTALEAEALLAGIMLDTRNFSIHTGVRTFEAAAYLRRMGAMTEQVKLLFNSSLEEYAAKSNLVERAQLYLGCALSFSQPLPDDMAVAVPQAANDLLTIDGVGASFVCVKKGNGVNISARSMGAVNVQVILEQLGGGGHLTMAGAQLRDTTLEEAEHKLRQAIRQYREEQYRTAKQERQTM</sequence>
<dbReference type="Gene3D" id="3.90.1640.10">
    <property type="entry name" value="inorganic pyrophosphatase (n-terminal core)"/>
    <property type="match status" value="1"/>
</dbReference>
<dbReference type="InterPro" id="IPR051319">
    <property type="entry name" value="Oligoribo/pAp-PDE_c-di-AMP_PDE"/>
</dbReference>
<dbReference type="Pfam" id="PF24898">
    <property type="entry name" value="GGDEF_GdpP"/>
    <property type="match status" value="1"/>
</dbReference>
<dbReference type="InterPro" id="IPR003156">
    <property type="entry name" value="DHHA1_dom"/>
</dbReference>
<dbReference type="GO" id="GO:0005886">
    <property type="term" value="C:plasma membrane"/>
    <property type="evidence" value="ECO:0007669"/>
    <property type="project" value="UniProtKB-SubCell"/>
</dbReference>
<dbReference type="InterPro" id="IPR014528">
    <property type="entry name" value="GdpP/PdeA"/>
</dbReference>
<feature type="binding site" evidence="2">
    <location>
        <position position="440"/>
    </location>
    <ligand>
        <name>Mn(2+)</name>
        <dbReference type="ChEBI" id="CHEBI:29035"/>
        <label>2</label>
    </ligand>
</feature>
<feature type="domain" description="DHHA1" evidence="5">
    <location>
        <begin position="567"/>
        <end position="644"/>
    </location>
</feature>
<feature type="transmembrane region" description="Helical" evidence="3">
    <location>
        <begin position="7"/>
        <end position="28"/>
    </location>
</feature>
<comment type="similarity">
    <text evidence="1">Belongs to the GdpP/PdeA phosphodiesterase family.</text>
</comment>
<dbReference type="Pfam" id="PF02272">
    <property type="entry name" value="DHHA1"/>
    <property type="match status" value="1"/>
</dbReference>
<feature type="binding site" evidence="2">
    <location>
        <position position="416"/>
    </location>
    <ligand>
        <name>Mn(2+)</name>
        <dbReference type="ChEBI" id="CHEBI:29035"/>
        <label>1</label>
    </ligand>
</feature>
<dbReference type="InterPro" id="IPR001667">
    <property type="entry name" value="DDH_dom"/>
</dbReference>
<comment type="subcellular location">
    <subcellularLocation>
        <location evidence="1">Cell membrane</location>
    </subcellularLocation>
</comment>
<dbReference type="FunFam" id="3.90.1640.10:FF:000002">
    <property type="entry name" value="Cyclic-di-AMP phosphodiesterase"/>
    <property type="match status" value="1"/>
</dbReference>
<dbReference type="Proteomes" id="UP000713596">
    <property type="component" value="Unassembled WGS sequence"/>
</dbReference>
<proteinExistence type="inferred from homology"/>
<keyword evidence="3" id="KW-0812">Transmembrane</keyword>
<accession>A0A948T1T6</accession>
<reference evidence="6" key="1">
    <citation type="journal article" date="2021" name="PeerJ">
        <title>Extensive microbial diversity within the chicken gut microbiome revealed by metagenomics and culture.</title>
        <authorList>
            <person name="Gilroy R."/>
            <person name="Ravi A."/>
            <person name="Getino M."/>
            <person name="Pursley I."/>
            <person name="Horton D.L."/>
            <person name="Alikhan N.F."/>
            <person name="Baker D."/>
            <person name="Gharbi K."/>
            <person name="Hall N."/>
            <person name="Watson M."/>
            <person name="Adriaenssens E.M."/>
            <person name="Foster-Nyarko E."/>
            <person name="Jarju S."/>
            <person name="Secka A."/>
            <person name="Antonio M."/>
            <person name="Oren A."/>
            <person name="Chaudhuri R.R."/>
            <person name="La Ragione R."/>
            <person name="Hildebrand F."/>
            <person name="Pallen M.J."/>
        </authorList>
    </citation>
    <scope>NUCLEOTIDE SEQUENCE</scope>
    <source>
        <strain evidence="6">B5_2728</strain>
    </source>
</reference>
<feature type="binding site" evidence="2">
    <location>
        <position position="496"/>
    </location>
    <ligand>
        <name>Mn(2+)</name>
        <dbReference type="ChEBI" id="CHEBI:29035"/>
        <label>2</label>
    </ligand>
</feature>
<dbReference type="AlphaFoldDB" id="A0A948T1T6"/>
<feature type="binding site" evidence="2">
    <location>
        <position position="344"/>
    </location>
    <ligand>
        <name>Mn(2+)</name>
        <dbReference type="ChEBI" id="CHEBI:29035"/>
        <label>1</label>
    </ligand>
</feature>
<keyword evidence="1" id="KW-1003">Cell membrane</keyword>
<gene>
    <name evidence="6" type="ORF">H9882_02870</name>
</gene>
<protein>
    <recommendedName>
        <fullName evidence="1">Cyclic-di-AMP phosphodiesterase</fullName>
        <ecNumber evidence="1">3.1.4.-</ecNumber>
    </recommendedName>
</protein>
<comment type="caution">
    <text evidence="6">The sequence shown here is derived from an EMBL/GenBank/DDBJ whole genome shotgun (WGS) entry which is preliminary data.</text>
</comment>
<dbReference type="SUPFAM" id="SSF64182">
    <property type="entry name" value="DHH phosphoesterases"/>
    <property type="match status" value="1"/>
</dbReference>
<dbReference type="PANTHER" id="PTHR47618">
    <property type="entry name" value="BIFUNCTIONAL OLIGORIBONUCLEASE AND PAP PHOSPHATASE NRNA"/>
    <property type="match status" value="1"/>
</dbReference>
<dbReference type="GO" id="GO:0016787">
    <property type="term" value="F:hydrolase activity"/>
    <property type="evidence" value="ECO:0007669"/>
    <property type="project" value="UniProtKB-UniRule"/>
</dbReference>
<comment type="function">
    <text evidence="1">Has phosphodiesterase (PDE) activity against cyclic-di-AMP (c-di-AMP).</text>
</comment>
<keyword evidence="1 3" id="KW-0472">Membrane</keyword>
<evidence type="ECO:0000256" key="2">
    <source>
        <dbReference type="PIRSR" id="PIRSR026583-50"/>
    </source>
</evidence>